<feature type="chain" id="PRO_5037372049" evidence="5">
    <location>
        <begin position="27"/>
        <end position="120"/>
    </location>
</feature>
<dbReference type="Gene3D" id="3.10.120.10">
    <property type="entry name" value="Cytochrome b5-like heme/steroid binding domain"/>
    <property type="match status" value="1"/>
</dbReference>
<evidence type="ECO:0000259" key="6">
    <source>
        <dbReference type="PROSITE" id="PS50255"/>
    </source>
</evidence>
<dbReference type="GO" id="GO:0020037">
    <property type="term" value="F:heme binding"/>
    <property type="evidence" value="ECO:0007669"/>
    <property type="project" value="InterPro"/>
</dbReference>
<evidence type="ECO:0000256" key="4">
    <source>
        <dbReference type="ARBA" id="ARBA00038168"/>
    </source>
</evidence>
<comment type="similarity">
    <text evidence="4">Belongs to the cytochrome b5 family.</text>
</comment>
<dbReference type="Proteomes" id="UP000760819">
    <property type="component" value="Unassembled WGS sequence"/>
</dbReference>
<dbReference type="InterPro" id="IPR050668">
    <property type="entry name" value="Cytochrome_b5"/>
</dbReference>
<dbReference type="PANTHER" id="PTHR19359">
    <property type="entry name" value="CYTOCHROME B5"/>
    <property type="match status" value="1"/>
</dbReference>
<evidence type="ECO:0000256" key="1">
    <source>
        <dbReference type="ARBA" id="ARBA00022617"/>
    </source>
</evidence>
<gene>
    <name evidence="7" type="ORF">KC640_01235</name>
</gene>
<organism evidence="7 8">
    <name type="scientific">Candidatus Dojkabacteria bacterium</name>
    <dbReference type="NCBI Taxonomy" id="2099670"/>
    <lineage>
        <taxon>Bacteria</taxon>
        <taxon>Candidatus Dojkabacteria</taxon>
    </lineage>
</organism>
<accession>A0A955I996</accession>
<dbReference type="GO" id="GO:0016020">
    <property type="term" value="C:membrane"/>
    <property type="evidence" value="ECO:0007669"/>
    <property type="project" value="TreeGrafter"/>
</dbReference>
<dbReference type="InterPro" id="IPR036400">
    <property type="entry name" value="Cyt_B5-like_heme/steroid_sf"/>
</dbReference>
<evidence type="ECO:0000256" key="5">
    <source>
        <dbReference type="SAM" id="SignalP"/>
    </source>
</evidence>
<dbReference type="EMBL" id="JAGQLI010000063">
    <property type="protein sequence ID" value="MCA9379028.1"/>
    <property type="molecule type" value="Genomic_DNA"/>
</dbReference>
<feature type="domain" description="Cytochrome b5 heme-binding" evidence="6">
    <location>
        <begin position="37"/>
        <end position="120"/>
    </location>
</feature>
<keyword evidence="2" id="KW-0479">Metal-binding</keyword>
<dbReference type="PROSITE" id="PS51257">
    <property type="entry name" value="PROKAR_LIPOPROTEIN"/>
    <property type="match status" value="1"/>
</dbReference>
<dbReference type="AlphaFoldDB" id="A0A955I996"/>
<sequence>MKALKLTAVAALSLLLVGCTATPSSAPTNSSTDTSTSQTYTAAEVAAHSSSSDCWMIVDGGVYDVTDYVRSHPGGSAILSGCGKDASSYFRGQASGGGERHTHSSAAEQILGQYKIGVEG</sequence>
<dbReference type="GO" id="GO:0046872">
    <property type="term" value="F:metal ion binding"/>
    <property type="evidence" value="ECO:0007669"/>
    <property type="project" value="UniProtKB-KW"/>
</dbReference>
<feature type="signal peptide" evidence="5">
    <location>
        <begin position="1"/>
        <end position="26"/>
    </location>
</feature>
<dbReference type="PROSITE" id="PS50255">
    <property type="entry name" value="CYTOCHROME_B5_2"/>
    <property type="match status" value="1"/>
</dbReference>
<comment type="caution">
    <text evidence="7">The sequence shown here is derived from an EMBL/GenBank/DDBJ whole genome shotgun (WGS) entry which is preliminary data.</text>
</comment>
<evidence type="ECO:0000313" key="7">
    <source>
        <dbReference type="EMBL" id="MCA9379028.1"/>
    </source>
</evidence>
<evidence type="ECO:0000313" key="8">
    <source>
        <dbReference type="Proteomes" id="UP000760819"/>
    </source>
</evidence>
<dbReference type="InterPro" id="IPR001199">
    <property type="entry name" value="Cyt_B5-like_heme/steroid-bd"/>
</dbReference>
<dbReference type="InterPro" id="IPR018506">
    <property type="entry name" value="Cyt_B5_heme-BS"/>
</dbReference>
<reference evidence="7" key="1">
    <citation type="submission" date="2020-04" db="EMBL/GenBank/DDBJ databases">
        <authorList>
            <person name="Zhang T."/>
        </authorList>
    </citation>
    <scope>NUCLEOTIDE SEQUENCE</scope>
    <source>
        <strain evidence="7">HKST-UBA12</strain>
    </source>
</reference>
<evidence type="ECO:0000256" key="3">
    <source>
        <dbReference type="ARBA" id="ARBA00023004"/>
    </source>
</evidence>
<proteinExistence type="inferred from homology"/>
<evidence type="ECO:0000256" key="2">
    <source>
        <dbReference type="ARBA" id="ARBA00022723"/>
    </source>
</evidence>
<dbReference type="SUPFAM" id="SSF55856">
    <property type="entry name" value="Cytochrome b5-like heme/steroid binding domain"/>
    <property type="match status" value="1"/>
</dbReference>
<name>A0A955I996_9BACT</name>
<dbReference type="Pfam" id="PF00173">
    <property type="entry name" value="Cyt-b5"/>
    <property type="match status" value="1"/>
</dbReference>
<keyword evidence="3" id="KW-0408">Iron</keyword>
<protein>
    <submittedName>
        <fullName evidence="7">Cytochrome b5 domain-containing protein</fullName>
    </submittedName>
</protein>
<reference evidence="7" key="2">
    <citation type="journal article" date="2021" name="Microbiome">
        <title>Successional dynamics and alternative stable states in a saline activated sludge microbial community over 9 years.</title>
        <authorList>
            <person name="Wang Y."/>
            <person name="Ye J."/>
            <person name="Ju F."/>
            <person name="Liu L."/>
            <person name="Boyd J.A."/>
            <person name="Deng Y."/>
            <person name="Parks D.H."/>
            <person name="Jiang X."/>
            <person name="Yin X."/>
            <person name="Woodcroft B.J."/>
            <person name="Tyson G.W."/>
            <person name="Hugenholtz P."/>
            <person name="Polz M.F."/>
            <person name="Zhang T."/>
        </authorList>
    </citation>
    <scope>NUCLEOTIDE SEQUENCE</scope>
    <source>
        <strain evidence="7">HKST-UBA12</strain>
    </source>
</reference>
<keyword evidence="1" id="KW-0349">Heme</keyword>
<dbReference type="SMART" id="SM01117">
    <property type="entry name" value="Cyt-b5"/>
    <property type="match status" value="1"/>
</dbReference>
<keyword evidence="5" id="KW-0732">Signal</keyword>
<dbReference type="PROSITE" id="PS00191">
    <property type="entry name" value="CYTOCHROME_B5_1"/>
    <property type="match status" value="1"/>
</dbReference>